<accession>A0A0M3QYW8</accession>
<dbReference type="AlphaFoldDB" id="A0A0M3QYW8"/>
<evidence type="ECO:0000256" key="5">
    <source>
        <dbReference type="SAM" id="SignalP"/>
    </source>
</evidence>
<dbReference type="OMA" id="HIGCRNR"/>
<dbReference type="SMART" id="SM00198">
    <property type="entry name" value="SCP"/>
    <property type="match status" value="1"/>
</dbReference>
<dbReference type="PANTHER" id="PTHR10334">
    <property type="entry name" value="CYSTEINE-RICH SECRETORY PROTEIN-RELATED"/>
    <property type="match status" value="1"/>
</dbReference>
<dbReference type="SUPFAM" id="SSF55797">
    <property type="entry name" value="PR-1-like"/>
    <property type="match status" value="1"/>
</dbReference>
<name>A0A0M3QYW8_DROBS</name>
<comment type="similarity">
    <text evidence="2">Belongs to the CRISP family.</text>
</comment>
<protein>
    <submittedName>
        <fullName evidence="7">CG42780</fullName>
    </submittedName>
</protein>
<reference evidence="7 8" key="1">
    <citation type="submission" date="2015-08" db="EMBL/GenBank/DDBJ databases">
        <title>Ancestral chromatin configuration constrains chromatin evolution on differentiating sex chromosomes in Drosophila.</title>
        <authorList>
            <person name="Zhou Q."/>
            <person name="Bachtrog D."/>
        </authorList>
    </citation>
    <scope>NUCLEOTIDE SEQUENCE [LARGE SCALE GENOMIC DNA]</scope>
    <source>
        <tissue evidence="7">Whole larvae</tissue>
    </source>
</reference>
<dbReference type="Proteomes" id="UP000494163">
    <property type="component" value="Chromosome X"/>
</dbReference>
<evidence type="ECO:0000256" key="3">
    <source>
        <dbReference type="ARBA" id="ARBA00022525"/>
    </source>
</evidence>
<dbReference type="SMR" id="A0A0M3QYW8"/>
<proteinExistence type="inferred from homology"/>
<feature type="domain" description="SCP" evidence="6">
    <location>
        <begin position="57"/>
        <end position="217"/>
    </location>
</feature>
<feature type="chain" id="PRO_5005788205" evidence="5">
    <location>
        <begin position="18"/>
        <end position="253"/>
    </location>
</feature>
<dbReference type="STRING" id="30019.A0A0M3QYW8"/>
<dbReference type="PIRSF" id="PIRSF038921">
    <property type="entry name" value="P14a"/>
    <property type="match status" value="1"/>
</dbReference>
<dbReference type="InterPro" id="IPR014044">
    <property type="entry name" value="CAP_dom"/>
</dbReference>
<dbReference type="CDD" id="cd05380">
    <property type="entry name" value="CAP_euk"/>
    <property type="match status" value="1"/>
</dbReference>
<dbReference type="Pfam" id="PF00188">
    <property type="entry name" value="CAP"/>
    <property type="match status" value="1"/>
</dbReference>
<evidence type="ECO:0000256" key="2">
    <source>
        <dbReference type="ARBA" id="ARBA00009923"/>
    </source>
</evidence>
<keyword evidence="8" id="KW-1185">Reference proteome</keyword>
<dbReference type="InterPro" id="IPR034763">
    <property type="entry name" value="P14a_insect"/>
</dbReference>
<dbReference type="GO" id="GO:0005576">
    <property type="term" value="C:extracellular region"/>
    <property type="evidence" value="ECO:0007669"/>
    <property type="project" value="UniProtKB-SubCell"/>
</dbReference>
<evidence type="ECO:0000256" key="1">
    <source>
        <dbReference type="ARBA" id="ARBA00004613"/>
    </source>
</evidence>
<organism evidence="7 8">
    <name type="scientific">Drosophila busckii</name>
    <name type="common">Fruit fly</name>
    <dbReference type="NCBI Taxonomy" id="30019"/>
    <lineage>
        <taxon>Eukaryota</taxon>
        <taxon>Metazoa</taxon>
        <taxon>Ecdysozoa</taxon>
        <taxon>Arthropoda</taxon>
        <taxon>Hexapoda</taxon>
        <taxon>Insecta</taxon>
        <taxon>Pterygota</taxon>
        <taxon>Neoptera</taxon>
        <taxon>Endopterygota</taxon>
        <taxon>Diptera</taxon>
        <taxon>Brachycera</taxon>
        <taxon>Muscomorpha</taxon>
        <taxon>Ephydroidea</taxon>
        <taxon>Drosophilidae</taxon>
        <taxon>Drosophila</taxon>
    </lineage>
</organism>
<evidence type="ECO:0000313" key="8">
    <source>
        <dbReference type="Proteomes" id="UP000494163"/>
    </source>
</evidence>
<dbReference type="InterPro" id="IPR035940">
    <property type="entry name" value="CAP_sf"/>
</dbReference>
<sequence>MAQSLIILALLATAAAAQDYCDKSLCGEDQEHTGCNHNGQFGDACPAGAKLLQLDANAQQLALAAHNEVRQQWANGEGNVALKACRMPTMRWHAELAKLAELHIKSCQMRHDECRNTQEFDASGQNLYLTGTTSKQPRDVSSLLREAVANWAAEGVNLTADILSNYPKRYQGPVVGHATALLQQLNTDVGCAVVSYRENAFNIYLVCCNYATTNFVETPVYTSCNTAAEKCNTGSNPVYAALCSPQEQVNPNL</sequence>
<dbReference type="EMBL" id="CP012528">
    <property type="protein sequence ID" value="ALC48403.1"/>
    <property type="molecule type" value="Genomic_DNA"/>
</dbReference>
<comment type="subcellular location">
    <subcellularLocation>
        <location evidence="1">Secreted</location>
    </subcellularLocation>
</comment>
<keyword evidence="4 5" id="KW-0732">Signal</keyword>
<feature type="signal peptide" evidence="5">
    <location>
        <begin position="1"/>
        <end position="17"/>
    </location>
</feature>
<evidence type="ECO:0000313" key="7">
    <source>
        <dbReference type="EMBL" id="ALC48403.1"/>
    </source>
</evidence>
<evidence type="ECO:0000259" key="6">
    <source>
        <dbReference type="SMART" id="SM00198"/>
    </source>
</evidence>
<keyword evidence="3" id="KW-0964">Secreted</keyword>
<dbReference type="Gene3D" id="3.40.33.10">
    <property type="entry name" value="CAP"/>
    <property type="match status" value="1"/>
</dbReference>
<evidence type="ECO:0000256" key="4">
    <source>
        <dbReference type="ARBA" id="ARBA00022729"/>
    </source>
</evidence>
<gene>
    <name evidence="7" type="ORF">Dbus_chrXg259</name>
</gene>
<dbReference type="InterPro" id="IPR001283">
    <property type="entry name" value="CRISP-related"/>
</dbReference>
<dbReference type="OrthoDB" id="414826at2759"/>